<evidence type="ECO:0000313" key="3">
    <source>
        <dbReference type="EMBL" id="GAA3915362.1"/>
    </source>
</evidence>
<name>A0ABP7M568_9GAMM</name>
<protein>
    <submittedName>
        <fullName evidence="3">Uncharacterized protein</fullName>
    </submittedName>
</protein>
<sequence>MGNVLAYLYRLVLVWLLCLTVVFASEFDATNPTHLKQLKLKYKQAEIRYKTLRQKPVHLSEVEQMVAMIQQAKASQQYSQLNDLLSDFLIQLDALENTNAQQVESSTALNTKPRGESDASPDIKSVESQWLARLKARPYFLKLHQIKGAASHINQHGAMSRNLTSFSDVAAQRDALWVLRNGILAQDQAVVAKAVLALEYAFEYQTSEGNFSNGRGVSARTAVGVDAFYLYALGYAYQLLGADGRFPTSYQRLDGHRSSWQKAISWLANNSAELYRQDKHTPNRLLFDAMAFSFANHAMPDANLKKLGRTYLQRALYAQRDDGAFIEKGGHDSSYQAVCLLNLSWLALYSEDSQEKVEIQQALTKGAAWLAARISAKGEVSKRGNTRTGSGQEIQSGKEKDINYPEVALSLYYASELLNQPEYADKADKVVAFALAYYGYD</sequence>
<organism evidence="3 4">
    <name type="scientific">Litoribacillus peritrichatus</name>
    <dbReference type="NCBI Taxonomy" id="718191"/>
    <lineage>
        <taxon>Bacteria</taxon>
        <taxon>Pseudomonadati</taxon>
        <taxon>Pseudomonadota</taxon>
        <taxon>Gammaproteobacteria</taxon>
        <taxon>Oceanospirillales</taxon>
        <taxon>Oceanospirillaceae</taxon>
        <taxon>Litoribacillus</taxon>
    </lineage>
</organism>
<evidence type="ECO:0000256" key="1">
    <source>
        <dbReference type="SAM" id="Coils"/>
    </source>
</evidence>
<evidence type="ECO:0000256" key="2">
    <source>
        <dbReference type="SAM" id="MobiDB-lite"/>
    </source>
</evidence>
<comment type="caution">
    <text evidence="3">The sequence shown here is derived from an EMBL/GenBank/DDBJ whole genome shotgun (WGS) entry which is preliminary data.</text>
</comment>
<gene>
    <name evidence="3" type="ORF">GCM10022277_07440</name>
</gene>
<keyword evidence="4" id="KW-1185">Reference proteome</keyword>
<dbReference type="SUPFAM" id="SSF48239">
    <property type="entry name" value="Terpenoid cyclases/Protein prenyltransferases"/>
    <property type="match status" value="1"/>
</dbReference>
<dbReference type="RefSeq" id="WP_344795618.1">
    <property type="nucleotide sequence ID" value="NZ_BAABBN010000004.1"/>
</dbReference>
<proteinExistence type="predicted"/>
<dbReference type="EMBL" id="BAABBN010000004">
    <property type="protein sequence ID" value="GAA3915362.1"/>
    <property type="molecule type" value="Genomic_DNA"/>
</dbReference>
<reference evidence="4" key="1">
    <citation type="journal article" date="2019" name="Int. J. Syst. Evol. Microbiol.">
        <title>The Global Catalogue of Microorganisms (GCM) 10K type strain sequencing project: providing services to taxonomists for standard genome sequencing and annotation.</title>
        <authorList>
            <consortium name="The Broad Institute Genomics Platform"/>
            <consortium name="The Broad Institute Genome Sequencing Center for Infectious Disease"/>
            <person name="Wu L."/>
            <person name="Ma J."/>
        </authorList>
    </citation>
    <scope>NUCLEOTIDE SEQUENCE [LARGE SCALE GENOMIC DNA]</scope>
    <source>
        <strain evidence="4">JCM 17551</strain>
    </source>
</reference>
<dbReference type="InterPro" id="IPR008930">
    <property type="entry name" value="Terpenoid_cyclase/PrenylTrfase"/>
</dbReference>
<feature type="region of interest" description="Disordered" evidence="2">
    <location>
        <begin position="103"/>
        <end position="122"/>
    </location>
</feature>
<dbReference type="Proteomes" id="UP001501565">
    <property type="component" value="Unassembled WGS sequence"/>
</dbReference>
<keyword evidence="1" id="KW-0175">Coiled coil</keyword>
<evidence type="ECO:0000313" key="4">
    <source>
        <dbReference type="Proteomes" id="UP001501565"/>
    </source>
</evidence>
<accession>A0ABP7M568</accession>
<feature type="coiled-coil region" evidence="1">
    <location>
        <begin position="35"/>
        <end position="98"/>
    </location>
</feature>